<feature type="compositionally biased region" description="Basic and acidic residues" evidence="1">
    <location>
        <begin position="1"/>
        <end position="12"/>
    </location>
</feature>
<dbReference type="GeneID" id="93334757"/>
<evidence type="ECO:0000313" key="3">
    <source>
        <dbReference type="Proteomes" id="UP000261111"/>
    </source>
</evidence>
<protein>
    <submittedName>
        <fullName evidence="2">Uncharacterized protein</fullName>
    </submittedName>
</protein>
<dbReference type="EMBL" id="QVIA01000032">
    <property type="protein sequence ID" value="RGC25378.1"/>
    <property type="molecule type" value="Genomic_DNA"/>
</dbReference>
<name>A0A3E2WFZ1_9FIRM</name>
<dbReference type="AlphaFoldDB" id="A0A3E2WFZ1"/>
<evidence type="ECO:0000256" key="1">
    <source>
        <dbReference type="SAM" id="MobiDB-lite"/>
    </source>
</evidence>
<feature type="region of interest" description="Disordered" evidence="1">
    <location>
        <begin position="1"/>
        <end position="26"/>
    </location>
</feature>
<dbReference type="RefSeq" id="WP_025656930.1">
    <property type="nucleotide sequence ID" value="NZ_QVIA01000032.1"/>
</dbReference>
<organism evidence="2 3">
    <name type="scientific">Hungatella hathewayi</name>
    <dbReference type="NCBI Taxonomy" id="154046"/>
    <lineage>
        <taxon>Bacteria</taxon>
        <taxon>Bacillati</taxon>
        <taxon>Bacillota</taxon>
        <taxon>Clostridia</taxon>
        <taxon>Lachnospirales</taxon>
        <taxon>Lachnospiraceae</taxon>
        <taxon>Hungatella</taxon>
    </lineage>
</organism>
<sequence>MEALKKDLRENGYEESADETAGTAAYSRKIEGSDEDIYREAAQVEKTVVISKNADGSYAVTRREI</sequence>
<comment type="caution">
    <text evidence="2">The sequence shown here is derived from an EMBL/GenBank/DDBJ whole genome shotgun (WGS) entry which is preliminary data.</text>
</comment>
<accession>A0A3E2WFZ1</accession>
<gene>
    <name evidence="2" type="ORF">DWX41_20475</name>
</gene>
<dbReference type="Proteomes" id="UP000261111">
    <property type="component" value="Unassembled WGS sequence"/>
</dbReference>
<proteinExistence type="predicted"/>
<reference evidence="2 3" key="1">
    <citation type="submission" date="2018-08" db="EMBL/GenBank/DDBJ databases">
        <title>A genome reference for cultivated species of the human gut microbiota.</title>
        <authorList>
            <person name="Zou Y."/>
            <person name="Xue W."/>
            <person name="Luo G."/>
        </authorList>
    </citation>
    <scope>NUCLEOTIDE SEQUENCE [LARGE SCALE GENOMIC DNA]</scope>
    <source>
        <strain evidence="2 3">AF19-21</strain>
    </source>
</reference>
<evidence type="ECO:0000313" key="2">
    <source>
        <dbReference type="EMBL" id="RGC25378.1"/>
    </source>
</evidence>